<keyword evidence="1" id="KW-0175">Coiled coil</keyword>
<dbReference type="EMBL" id="CAJNYV010002661">
    <property type="protein sequence ID" value="CAF3491386.1"/>
    <property type="molecule type" value="Genomic_DNA"/>
</dbReference>
<accession>A0A818GN46</accession>
<dbReference type="AlphaFoldDB" id="A0A818GN46"/>
<dbReference type="Proteomes" id="UP000663838">
    <property type="component" value="Unassembled WGS sequence"/>
</dbReference>
<sequence length="154" mass="18280">MLDYGGYGYVSFSDLEERRKFLELKENYQYIFLSSDIWKGPISIQPYSYDDDTFGNNDYKLQYVVEHFSTKDLQKLSFSRIIAFDDDQSNQLVKQIANIYISYDDKFNSELKEQLNALKDEETSKEIQRLEQELLQQNKQVASIEKNSNYFDNP</sequence>
<gene>
    <name evidence="2" type="ORF">KIK155_LOCUS15174</name>
    <name evidence="3" type="ORF">TOA249_LOCUS25967</name>
</gene>
<dbReference type="Proteomes" id="UP000663865">
    <property type="component" value="Unassembled WGS sequence"/>
</dbReference>
<proteinExistence type="predicted"/>
<feature type="coiled-coil region" evidence="1">
    <location>
        <begin position="108"/>
        <end position="147"/>
    </location>
</feature>
<organism evidence="2 4">
    <name type="scientific">Rotaria socialis</name>
    <dbReference type="NCBI Taxonomy" id="392032"/>
    <lineage>
        <taxon>Eukaryota</taxon>
        <taxon>Metazoa</taxon>
        <taxon>Spiralia</taxon>
        <taxon>Gnathifera</taxon>
        <taxon>Rotifera</taxon>
        <taxon>Eurotatoria</taxon>
        <taxon>Bdelloidea</taxon>
        <taxon>Philodinida</taxon>
        <taxon>Philodinidae</taxon>
        <taxon>Rotaria</taxon>
    </lineage>
</organism>
<protein>
    <submittedName>
        <fullName evidence="2">Uncharacterized protein</fullName>
    </submittedName>
</protein>
<reference evidence="2" key="1">
    <citation type="submission" date="2021-02" db="EMBL/GenBank/DDBJ databases">
        <authorList>
            <person name="Nowell W R."/>
        </authorList>
    </citation>
    <scope>NUCLEOTIDE SEQUENCE</scope>
</reference>
<dbReference type="EMBL" id="CAJOBS010002926">
    <property type="protein sequence ID" value="CAF4839763.1"/>
    <property type="molecule type" value="Genomic_DNA"/>
</dbReference>
<evidence type="ECO:0000313" key="4">
    <source>
        <dbReference type="Proteomes" id="UP000663865"/>
    </source>
</evidence>
<comment type="caution">
    <text evidence="2">The sequence shown here is derived from an EMBL/GenBank/DDBJ whole genome shotgun (WGS) entry which is preliminary data.</text>
</comment>
<evidence type="ECO:0000313" key="3">
    <source>
        <dbReference type="EMBL" id="CAF4839763.1"/>
    </source>
</evidence>
<evidence type="ECO:0000256" key="1">
    <source>
        <dbReference type="SAM" id="Coils"/>
    </source>
</evidence>
<evidence type="ECO:0000313" key="2">
    <source>
        <dbReference type="EMBL" id="CAF3491386.1"/>
    </source>
</evidence>
<name>A0A818GN46_9BILA</name>